<feature type="transmembrane region" description="Helical" evidence="1">
    <location>
        <begin position="12"/>
        <end position="33"/>
    </location>
</feature>
<sequence length="306" mass="32880">MNNALLLKLHRWTTLVFALPLIAIIFTGLILSVEPILQSRGLPAGMVDADRIVGLLQRYDPAGKARGFAINASGRQMRLMGVNAPTIDLATGEAATASDPVGDVLLWARRTHEHLLGYDWLVIGSTIAMVVIMIIGILMGLPRLRNSLAGWHKGAAWFTLPLLLLSPITGLFMAFGLTLSGPPPAATRAPLPLADAVRTIAQSHDVAHLSMIANRGGRMMARLYEGGELRAYSFTADGVTPLARNWPRLLHEGNWSALISGLLNVIVSVVLFGLLITGLLLWSRRKLRRRPQATTTANGTAATGAA</sequence>
<dbReference type="Proteomes" id="UP000782519">
    <property type="component" value="Unassembled WGS sequence"/>
</dbReference>
<keyword evidence="1" id="KW-1133">Transmembrane helix</keyword>
<keyword evidence="1" id="KW-0812">Transmembrane</keyword>
<evidence type="ECO:0000256" key="1">
    <source>
        <dbReference type="SAM" id="Phobius"/>
    </source>
</evidence>
<accession>A0A933RZH4</accession>
<dbReference type="AlphaFoldDB" id="A0A933RZH4"/>
<protein>
    <submittedName>
        <fullName evidence="2">PepSY domain-containing protein</fullName>
    </submittedName>
</protein>
<gene>
    <name evidence="2" type="ORF">HZA66_07655</name>
</gene>
<dbReference type="EMBL" id="JACRJB010000020">
    <property type="protein sequence ID" value="MBI5129303.1"/>
    <property type="molecule type" value="Genomic_DNA"/>
</dbReference>
<feature type="transmembrane region" description="Helical" evidence="1">
    <location>
        <begin position="120"/>
        <end position="142"/>
    </location>
</feature>
<reference evidence="2" key="1">
    <citation type="submission" date="2020-07" db="EMBL/GenBank/DDBJ databases">
        <title>Huge and variable diversity of episymbiotic CPR bacteria and DPANN archaea in groundwater ecosystems.</title>
        <authorList>
            <person name="He C.Y."/>
            <person name="Keren R."/>
            <person name="Whittaker M."/>
            <person name="Farag I.F."/>
            <person name="Doudna J."/>
            <person name="Cate J.H.D."/>
            <person name="Banfield J.F."/>
        </authorList>
    </citation>
    <scope>NUCLEOTIDE SEQUENCE</scope>
    <source>
        <strain evidence="2">NC_groundwater_1818_Pr3_B-0.1um_66_35</strain>
    </source>
</reference>
<keyword evidence="1" id="KW-0472">Membrane</keyword>
<dbReference type="InterPro" id="IPR005625">
    <property type="entry name" value="PepSY-ass_TM"/>
</dbReference>
<dbReference type="Pfam" id="PF03929">
    <property type="entry name" value="PepSY_TM"/>
    <property type="match status" value="1"/>
</dbReference>
<comment type="caution">
    <text evidence="2">The sequence shown here is derived from an EMBL/GenBank/DDBJ whole genome shotgun (WGS) entry which is preliminary data.</text>
</comment>
<name>A0A933RZH4_RHOPL</name>
<evidence type="ECO:0000313" key="2">
    <source>
        <dbReference type="EMBL" id="MBI5129303.1"/>
    </source>
</evidence>
<feature type="transmembrane region" description="Helical" evidence="1">
    <location>
        <begin position="255"/>
        <end position="282"/>
    </location>
</feature>
<proteinExistence type="predicted"/>
<feature type="transmembrane region" description="Helical" evidence="1">
    <location>
        <begin position="154"/>
        <end position="175"/>
    </location>
</feature>
<organism evidence="2 3">
    <name type="scientific">Rhodopseudomonas palustris</name>
    <dbReference type="NCBI Taxonomy" id="1076"/>
    <lineage>
        <taxon>Bacteria</taxon>
        <taxon>Pseudomonadati</taxon>
        <taxon>Pseudomonadota</taxon>
        <taxon>Alphaproteobacteria</taxon>
        <taxon>Hyphomicrobiales</taxon>
        <taxon>Nitrobacteraceae</taxon>
        <taxon>Rhodopseudomonas</taxon>
    </lineage>
</organism>
<evidence type="ECO:0000313" key="3">
    <source>
        <dbReference type="Proteomes" id="UP000782519"/>
    </source>
</evidence>